<dbReference type="Proteomes" id="UP000007752">
    <property type="component" value="Chromosome 3"/>
</dbReference>
<organism evidence="1">
    <name type="scientific">Oryza sativa subsp. japonica</name>
    <name type="common">Rice</name>
    <dbReference type="NCBI Taxonomy" id="39947"/>
    <lineage>
        <taxon>Eukaryota</taxon>
        <taxon>Viridiplantae</taxon>
        <taxon>Streptophyta</taxon>
        <taxon>Embryophyta</taxon>
        <taxon>Tracheophyta</taxon>
        <taxon>Spermatophyta</taxon>
        <taxon>Magnoliopsida</taxon>
        <taxon>Liliopsida</taxon>
        <taxon>Poales</taxon>
        <taxon>Poaceae</taxon>
        <taxon>BOP clade</taxon>
        <taxon>Oryzoideae</taxon>
        <taxon>Oryzeae</taxon>
        <taxon>Oryzinae</taxon>
        <taxon>Oryza</taxon>
        <taxon>Oryza sativa</taxon>
    </lineage>
</organism>
<accession>B9F8P1</accession>
<dbReference type="EMBL" id="CM000140">
    <property type="protein sequence ID" value="EEE59139.1"/>
    <property type="molecule type" value="Genomic_DNA"/>
</dbReference>
<gene>
    <name evidence="1" type="ORF">OsJ_11036</name>
</gene>
<dbReference type="AlphaFoldDB" id="B9F8P1"/>
<proteinExistence type="predicted"/>
<protein>
    <submittedName>
        <fullName evidence="1">Uncharacterized protein</fullName>
    </submittedName>
</protein>
<evidence type="ECO:0000313" key="1">
    <source>
        <dbReference type="EMBL" id="EEE59139.1"/>
    </source>
</evidence>
<sequence>MLRRQCVANLMSSMAPARPGRRRAVGCHGQGDGSCELRPSASSEMAAMVVNGVLRADTMRRSLSPTSVLLLDTAQDYNKASLDLERQTEAALKFEFSSST</sequence>
<name>B9F8P1_ORYSJ</name>
<reference evidence="1" key="2">
    <citation type="submission" date="2008-12" db="EMBL/GenBank/DDBJ databases">
        <title>Improved gene annotation of the rice (Oryza sativa) genomes.</title>
        <authorList>
            <person name="Wang J."/>
            <person name="Li R."/>
            <person name="Fan W."/>
            <person name="Huang Q."/>
            <person name="Zhang J."/>
            <person name="Zhou Y."/>
            <person name="Hu Y."/>
            <person name="Zi S."/>
            <person name="Li J."/>
            <person name="Ni P."/>
            <person name="Zheng H."/>
            <person name="Zhang Y."/>
            <person name="Zhao M."/>
            <person name="Hao Q."/>
            <person name="McDermott J."/>
            <person name="Samudrala R."/>
            <person name="Kristiansen K."/>
            <person name="Wong G.K.-S."/>
        </authorList>
    </citation>
    <scope>NUCLEOTIDE SEQUENCE</scope>
</reference>
<reference evidence="1" key="1">
    <citation type="journal article" date="2005" name="PLoS Biol.">
        <title>The genomes of Oryza sativa: a history of duplications.</title>
        <authorList>
            <person name="Yu J."/>
            <person name="Wang J."/>
            <person name="Lin W."/>
            <person name="Li S."/>
            <person name="Li H."/>
            <person name="Zhou J."/>
            <person name="Ni P."/>
            <person name="Dong W."/>
            <person name="Hu S."/>
            <person name="Zeng C."/>
            <person name="Zhang J."/>
            <person name="Zhang Y."/>
            <person name="Li R."/>
            <person name="Xu Z."/>
            <person name="Li S."/>
            <person name="Li X."/>
            <person name="Zheng H."/>
            <person name="Cong L."/>
            <person name="Lin L."/>
            <person name="Yin J."/>
            <person name="Geng J."/>
            <person name="Li G."/>
            <person name="Shi J."/>
            <person name="Liu J."/>
            <person name="Lv H."/>
            <person name="Li J."/>
            <person name="Wang J."/>
            <person name="Deng Y."/>
            <person name="Ran L."/>
            <person name="Shi X."/>
            <person name="Wang X."/>
            <person name="Wu Q."/>
            <person name="Li C."/>
            <person name="Ren X."/>
            <person name="Wang J."/>
            <person name="Wang X."/>
            <person name="Li D."/>
            <person name="Liu D."/>
            <person name="Zhang X."/>
            <person name="Ji Z."/>
            <person name="Zhao W."/>
            <person name="Sun Y."/>
            <person name="Zhang Z."/>
            <person name="Bao J."/>
            <person name="Han Y."/>
            <person name="Dong L."/>
            <person name="Ji J."/>
            <person name="Chen P."/>
            <person name="Wu S."/>
            <person name="Liu J."/>
            <person name="Xiao Y."/>
            <person name="Bu D."/>
            <person name="Tan J."/>
            <person name="Yang L."/>
            <person name="Ye C."/>
            <person name="Zhang J."/>
            <person name="Xu J."/>
            <person name="Zhou Y."/>
            <person name="Yu Y."/>
            <person name="Zhang B."/>
            <person name="Zhuang S."/>
            <person name="Wei H."/>
            <person name="Liu B."/>
            <person name="Lei M."/>
            <person name="Yu H."/>
            <person name="Li Y."/>
            <person name="Xu H."/>
            <person name="Wei S."/>
            <person name="He X."/>
            <person name="Fang L."/>
            <person name="Zhang Z."/>
            <person name="Zhang Y."/>
            <person name="Huang X."/>
            <person name="Su Z."/>
            <person name="Tong W."/>
            <person name="Li J."/>
            <person name="Tong Z."/>
            <person name="Li S."/>
            <person name="Ye J."/>
            <person name="Wang L."/>
            <person name="Fang L."/>
            <person name="Lei T."/>
            <person name="Chen C."/>
            <person name="Chen H."/>
            <person name="Xu Z."/>
            <person name="Li H."/>
            <person name="Huang H."/>
            <person name="Zhang F."/>
            <person name="Xu H."/>
            <person name="Li N."/>
            <person name="Zhao C."/>
            <person name="Li S."/>
            <person name="Dong L."/>
            <person name="Huang Y."/>
            <person name="Li L."/>
            <person name="Xi Y."/>
            <person name="Qi Q."/>
            <person name="Li W."/>
            <person name="Zhang B."/>
            <person name="Hu W."/>
            <person name="Zhang Y."/>
            <person name="Tian X."/>
            <person name="Jiao Y."/>
            <person name="Liang X."/>
            <person name="Jin J."/>
            <person name="Gao L."/>
            <person name="Zheng W."/>
            <person name="Hao B."/>
            <person name="Liu S."/>
            <person name="Wang W."/>
            <person name="Yuan L."/>
            <person name="Cao M."/>
            <person name="McDermott J."/>
            <person name="Samudrala R."/>
            <person name="Wang J."/>
            <person name="Wong G.K."/>
            <person name="Yang H."/>
        </authorList>
    </citation>
    <scope>NUCLEOTIDE SEQUENCE [LARGE SCALE GENOMIC DNA]</scope>
</reference>